<feature type="domain" description="Pseudouridine synthase RsuA/RluA-like" evidence="3">
    <location>
        <begin position="67"/>
        <end position="218"/>
    </location>
</feature>
<accession>A0A381US82</accession>
<dbReference type="InterPro" id="IPR006225">
    <property type="entry name" value="PsdUridine_synth_RluC/D"/>
</dbReference>
<dbReference type="Pfam" id="PF00849">
    <property type="entry name" value="PseudoU_synth_2"/>
    <property type="match status" value="1"/>
</dbReference>
<dbReference type="Gene3D" id="3.30.2350.10">
    <property type="entry name" value="Pseudouridine synthase"/>
    <property type="match status" value="1"/>
</dbReference>
<evidence type="ECO:0000256" key="1">
    <source>
        <dbReference type="ARBA" id="ARBA00010876"/>
    </source>
</evidence>
<dbReference type="PROSITE" id="PS50889">
    <property type="entry name" value="S4"/>
    <property type="match status" value="1"/>
</dbReference>
<evidence type="ECO:0000256" key="2">
    <source>
        <dbReference type="ARBA" id="ARBA00023235"/>
    </source>
</evidence>
<dbReference type="Gene3D" id="3.10.290.10">
    <property type="entry name" value="RNA-binding S4 domain"/>
    <property type="match status" value="1"/>
</dbReference>
<dbReference type="PANTHER" id="PTHR21600">
    <property type="entry name" value="MITOCHONDRIAL RNA PSEUDOURIDINE SYNTHASE"/>
    <property type="match status" value="1"/>
</dbReference>
<dbReference type="AlphaFoldDB" id="A0A381US82"/>
<dbReference type="InterPro" id="IPR020103">
    <property type="entry name" value="PsdUridine_synth_cat_dom_sf"/>
</dbReference>
<evidence type="ECO:0000313" key="4">
    <source>
        <dbReference type="EMBL" id="SVA29693.1"/>
    </source>
</evidence>
<protein>
    <recommendedName>
        <fullName evidence="3">Pseudouridine synthase RsuA/RluA-like domain-containing protein</fullName>
    </recommendedName>
</protein>
<name>A0A381US82_9ZZZZ</name>
<dbReference type="PROSITE" id="PS01129">
    <property type="entry name" value="PSI_RLU"/>
    <property type="match status" value="1"/>
</dbReference>
<dbReference type="CDD" id="cd02869">
    <property type="entry name" value="PseudoU_synth_RluA_like"/>
    <property type="match status" value="1"/>
</dbReference>
<dbReference type="InterPro" id="IPR006224">
    <property type="entry name" value="PsdUridine_synth_RluA-like_CS"/>
</dbReference>
<dbReference type="InterPro" id="IPR036986">
    <property type="entry name" value="S4_RNA-bd_sf"/>
</dbReference>
<evidence type="ECO:0000259" key="3">
    <source>
        <dbReference type="Pfam" id="PF00849"/>
    </source>
</evidence>
<dbReference type="GO" id="GO:0003723">
    <property type="term" value="F:RNA binding"/>
    <property type="evidence" value="ECO:0007669"/>
    <property type="project" value="InterPro"/>
</dbReference>
<dbReference type="CDD" id="cd00165">
    <property type="entry name" value="S4"/>
    <property type="match status" value="1"/>
</dbReference>
<dbReference type="GO" id="GO:0000455">
    <property type="term" value="P:enzyme-directed rRNA pseudouridine synthesis"/>
    <property type="evidence" value="ECO:0007669"/>
    <property type="project" value="TreeGrafter"/>
</dbReference>
<comment type="similarity">
    <text evidence="1">Belongs to the pseudouridine synthase RluA family.</text>
</comment>
<dbReference type="SUPFAM" id="SSF55120">
    <property type="entry name" value="Pseudouridine synthase"/>
    <property type="match status" value="1"/>
</dbReference>
<dbReference type="GO" id="GO:0009982">
    <property type="term" value="F:pseudouridine synthase activity"/>
    <property type="evidence" value="ECO:0007669"/>
    <property type="project" value="InterPro"/>
</dbReference>
<organism evidence="4">
    <name type="scientific">marine metagenome</name>
    <dbReference type="NCBI Taxonomy" id="408172"/>
    <lineage>
        <taxon>unclassified sequences</taxon>
        <taxon>metagenomes</taxon>
        <taxon>ecological metagenomes</taxon>
    </lineage>
</organism>
<gene>
    <name evidence="4" type="ORF">METZ01_LOCUS82547</name>
</gene>
<dbReference type="SUPFAM" id="SSF55174">
    <property type="entry name" value="Alpha-L RNA-binding motif"/>
    <property type="match status" value="1"/>
</dbReference>
<dbReference type="NCBIfam" id="TIGR00005">
    <property type="entry name" value="rluA_subfam"/>
    <property type="match status" value="1"/>
</dbReference>
<dbReference type="EMBL" id="UINC01006797">
    <property type="protein sequence ID" value="SVA29693.1"/>
    <property type="molecule type" value="Genomic_DNA"/>
</dbReference>
<dbReference type="InterPro" id="IPR006145">
    <property type="entry name" value="PsdUridine_synth_RsuA/RluA"/>
</dbReference>
<sequence length="300" mass="34103">MPDYSRSRIQSWIRSSNVLVNGLNRKTGYTLELNDIINVDPQEIVEINSNLIPEKMDLDILFEDEEIVIINKPAGLVVHPGTGISTGTLVNGLVDHFNSLSDLNGQIRPGIVHRLDANTSGIMVIAKTNMAHANLADQFLNRQVKKKYTALTWGLWTEDSGEIDQPIARKKKDPTSYMVSEDGKSSITKYKVEKKFRHLSKVSFYPKTGRTHQIRVHATYLGYPIFGDMKYGGGFSKTRGFLPEFTNYYKKKMKKFNRHALHATRLEFTHPATKLPVIFESSLPSDFLNLMNSIESFYDE</sequence>
<dbReference type="PANTHER" id="PTHR21600:SF44">
    <property type="entry name" value="RIBOSOMAL LARGE SUBUNIT PSEUDOURIDINE SYNTHASE D"/>
    <property type="match status" value="1"/>
</dbReference>
<keyword evidence="2" id="KW-0413">Isomerase</keyword>
<proteinExistence type="inferred from homology"/>
<dbReference type="InterPro" id="IPR050188">
    <property type="entry name" value="RluA_PseudoU_synthase"/>
</dbReference>
<reference evidence="4" key="1">
    <citation type="submission" date="2018-05" db="EMBL/GenBank/DDBJ databases">
        <authorList>
            <person name="Lanie J.A."/>
            <person name="Ng W.-L."/>
            <person name="Kazmierczak K.M."/>
            <person name="Andrzejewski T.M."/>
            <person name="Davidsen T.M."/>
            <person name="Wayne K.J."/>
            <person name="Tettelin H."/>
            <person name="Glass J.I."/>
            <person name="Rusch D."/>
            <person name="Podicherti R."/>
            <person name="Tsui H.-C.T."/>
            <person name="Winkler M.E."/>
        </authorList>
    </citation>
    <scope>NUCLEOTIDE SEQUENCE</scope>
</reference>